<dbReference type="GO" id="GO:0001671">
    <property type="term" value="F:ATPase activator activity"/>
    <property type="evidence" value="ECO:0007669"/>
    <property type="project" value="InterPro"/>
</dbReference>
<dbReference type="GO" id="GO:0003690">
    <property type="term" value="F:double-stranded DNA binding"/>
    <property type="evidence" value="ECO:0007669"/>
    <property type="project" value="TreeGrafter"/>
</dbReference>
<protein>
    <recommendedName>
        <fullName evidence="1">General transcription factor IIH subunit 4</fullName>
    </recommendedName>
</protein>
<dbReference type="Pfam" id="PF03849">
    <property type="entry name" value="Tfb2"/>
    <property type="match status" value="1"/>
</dbReference>
<name>G0UWA5_TRYCI</name>
<dbReference type="GO" id="GO:0005675">
    <property type="term" value="C:transcription factor TFIIH holo complex"/>
    <property type="evidence" value="ECO:0007669"/>
    <property type="project" value="TreeGrafter"/>
</dbReference>
<dbReference type="InterPro" id="IPR004598">
    <property type="entry name" value="TFIIH_p52/Tfb2"/>
</dbReference>
<dbReference type="VEuPathDB" id="TriTrypDB:TcIL3000_10_4340"/>
<keyword evidence="1" id="KW-0804">Transcription</keyword>
<dbReference type="PANTHER" id="PTHR13152:SF0">
    <property type="entry name" value="GENERAL TRANSCRIPTION FACTOR IIH SUBUNIT 4"/>
    <property type="match status" value="1"/>
</dbReference>
<dbReference type="GO" id="GO:0000439">
    <property type="term" value="C:transcription factor TFIIH core complex"/>
    <property type="evidence" value="ECO:0007669"/>
    <property type="project" value="InterPro"/>
</dbReference>
<gene>
    <name evidence="2" type="ORF">TCIL3000_10_4340</name>
</gene>
<keyword evidence="1" id="KW-0539">Nucleus</keyword>
<comment type="function">
    <text evidence="1">Component of the general transcription and DNA repair factor IIH (TFIIH) core complex which is involved in general and transcription-coupled nucleotide excision repair (NER) of damaged DNA.</text>
</comment>
<proteinExistence type="inferred from homology"/>
<dbReference type="PANTHER" id="PTHR13152">
    <property type="entry name" value="TFIIH, POLYPEPTIDE 4"/>
    <property type="match status" value="1"/>
</dbReference>
<organism evidence="2">
    <name type="scientific">Trypanosoma congolense (strain IL3000)</name>
    <dbReference type="NCBI Taxonomy" id="1068625"/>
    <lineage>
        <taxon>Eukaryota</taxon>
        <taxon>Discoba</taxon>
        <taxon>Euglenozoa</taxon>
        <taxon>Kinetoplastea</taxon>
        <taxon>Metakinetoplastina</taxon>
        <taxon>Trypanosomatida</taxon>
        <taxon>Trypanosomatidae</taxon>
        <taxon>Trypanosoma</taxon>
        <taxon>Nannomonas</taxon>
    </lineage>
</organism>
<keyword evidence="1" id="KW-0234">DNA repair</keyword>
<keyword evidence="1" id="KW-0227">DNA damage</keyword>
<reference evidence="2" key="1">
    <citation type="journal article" date="2012" name="Proc. Natl. Acad. Sci. U.S.A.">
        <title>Antigenic diversity is generated by distinct evolutionary mechanisms in African trypanosome species.</title>
        <authorList>
            <person name="Jackson A.P."/>
            <person name="Berry A."/>
            <person name="Aslett M."/>
            <person name="Allison H.C."/>
            <person name="Burton P."/>
            <person name="Vavrova-Anderson J."/>
            <person name="Brown R."/>
            <person name="Browne H."/>
            <person name="Corton N."/>
            <person name="Hauser H."/>
            <person name="Gamble J."/>
            <person name="Gilderthorp R."/>
            <person name="Marcello L."/>
            <person name="McQuillan J."/>
            <person name="Otto T.D."/>
            <person name="Quail M.A."/>
            <person name="Sanders M.J."/>
            <person name="van Tonder A."/>
            <person name="Ginger M.L."/>
            <person name="Field M.C."/>
            <person name="Barry J.D."/>
            <person name="Hertz-Fowler C."/>
            <person name="Berriman M."/>
        </authorList>
    </citation>
    <scope>NUCLEOTIDE SEQUENCE</scope>
    <source>
        <strain evidence="2">IL3000</strain>
    </source>
</reference>
<dbReference type="GO" id="GO:0006289">
    <property type="term" value="P:nucleotide-excision repair"/>
    <property type="evidence" value="ECO:0007669"/>
    <property type="project" value="InterPro"/>
</dbReference>
<evidence type="ECO:0000313" key="2">
    <source>
        <dbReference type="EMBL" id="CCC93671.1"/>
    </source>
</evidence>
<keyword evidence="1" id="KW-0805">Transcription regulation</keyword>
<sequence length="499" mass="55838">MTSIFIEQVLSYPHRDALVTECPALLLLCYQEIVAALHCDRRIKDPLSAQDEVATLLSISTTYELTDRVFEDGPPTSGPPTPLWKALRECLECAWDPQENSTRRRKLLEVAGVARFSGEDRMPLAEASLQNALNTSRRRLREVTACVLAGSLEPLGERRGEPISAMLHFSRLIPPPSEAARITCEGLSFCMQSLQQQWWTLVSVALDRVLTLTSGKGVTRATLWQLLAVLFALDASDYVYPFPSKEEDLEAFHLLARLSEVGLVYPLLCNGRKCFVLSPHFHHAICWSSVPSLCAAALLDNPNQTPCPLRREDEDTIITETNFRLYAYTRNPDLLGILDQFAVKEIDIDGIIVCYRVTRSSFALALRKGIDAKHILQFLTLKAHPSMVRKDGGASRDVSDNLALNSVAGFGKPSEVHQSTVIPQSFCDQLMTWERECRRLVFRHDMVLLKNVSAEQMGVLLDCLSSSGERHAVVHQERGSLVIQREVFERVLSPVLTVD</sequence>
<comment type="subcellular location">
    <subcellularLocation>
        <location evidence="1">Nucleus</location>
    </subcellularLocation>
</comment>
<dbReference type="AlphaFoldDB" id="G0UWA5"/>
<evidence type="ECO:0000256" key="1">
    <source>
        <dbReference type="RuleBase" id="RU364024"/>
    </source>
</evidence>
<comment type="similarity">
    <text evidence="1">Belongs to the TFB2 family.</text>
</comment>
<dbReference type="EMBL" id="HE575323">
    <property type="protein sequence ID" value="CCC93671.1"/>
    <property type="molecule type" value="Genomic_DNA"/>
</dbReference>
<accession>G0UWA5</accession>